<dbReference type="EMBL" id="HE797112">
    <property type="protein sequence ID" value="CCM03377.1"/>
    <property type="molecule type" value="Genomic_DNA"/>
</dbReference>
<dbReference type="PANTHER" id="PTHR23284">
    <property type="entry name" value="PROLACTIN REGULATORY ELEMENT BINDING PROTEIN"/>
    <property type="match status" value="1"/>
</dbReference>
<keyword evidence="5" id="KW-0677">Repeat</keyword>
<evidence type="ECO:0000256" key="2">
    <source>
        <dbReference type="ARBA" id="ARBA00022448"/>
    </source>
</evidence>
<evidence type="ECO:0000256" key="6">
    <source>
        <dbReference type="ARBA" id="ARBA00022824"/>
    </source>
</evidence>
<dbReference type="GO" id="GO:0006888">
    <property type="term" value="P:endoplasmic reticulum to Golgi vesicle-mediated transport"/>
    <property type="evidence" value="ECO:0007669"/>
    <property type="project" value="TreeGrafter"/>
</dbReference>
<dbReference type="STRING" id="599839.J4HXN7"/>
<dbReference type="OrthoDB" id="2013972at2759"/>
<dbReference type="HOGENOM" id="CLU_037666_0_0_1"/>
<dbReference type="GO" id="GO:0005085">
    <property type="term" value="F:guanyl-nucleotide exchange factor activity"/>
    <property type="evidence" value="ECO:0007669"/>
    <property type="project" value="InterPro"/>
</dbReference>
<dbReference type="GeneID" id="24098288"/>
<feature type="transmembrane region" description="Helical" evidence="12">
    <location>
        <begin position="372"/>
        <end position="391"/>
    </location>
</feature>
<dbReference type="Proteomes" id="UP000006352">
    <property type="component" value="Unassembled WGS sequence"/>
</dbReference>
<keyword evidence="3 11" id="KW-0853">WD repeat</keyword>
<dbReference type="PANTHER" id="PTHR23284:SF0">
    <property type="entry name" value="PROLACTIN REGULATORY ELEMENT-BINDING PROTEIN"/>
    <property type="match status" value="1"/>
</dbReference>
<dbReference type="GO" id="GO:0015031">
    <property type="term" value="P:protein transport"/>
    <property type="evidence" value="ECO:0007669"/>
    <property type="project" value="UniProtKB-KW"/>
</dbReference>
<evidence type="ECO:0000256" key="10">
    <source>
        <dbReference type="ARBA" id="ARBA00023136"/>
    </source>
</evidence>
<evidence type="ECO:0000256" key="4">
    <source>
        <dbReference type="ARBA" id="ARBA00022692"/>
    </source>
</evidence>
<dbReference type="Gene3D" id="2.130.10.10">
    <property type="entry name" value="YVTN repeat-like/Quinoprotein amine dehydrogenase"/>
    <property type="match status" value="1"/>
</dbReference>
<keyword evidence="8" id="KW-0653">Protein transport</keyword>
<name>J4HXN7_9APHY</name>
<organism evidence="13 14">
    <name type="scientific">Fibroporia radiculosa</name>
    <dbReference type="NCBI Taxonomy" id="599839"/>
    <lineage>
        <taxon>Eukaryota</taxon>
        <taxon>Fungi</taxon>
        <taxon>Dikarya</taxon>
        <taxon>Basidiomycota</taxon>
        <taxon>Agaricomycotina</taxon>
        <taxon>Agaricomycetes</taxon>
        <taxon>Polyporales</taxon>
        <taxon>Fibroporiaceae</taxon>
        <taxon>Fibroporia</taxon>
    </lineage>
</organism>
<dbReference type="FunCoup" id="J4HXN7">
    <property type="interactions" value="61"/>
</dbReference>
<evidence type="ECO:0000256" key="11">
    <source>
        <dbReference type="PROSITE-ProRule" id="PRU00221"/>
    </source>
</evidence>
<dbReference type="InterPro" id="IPR015943">
    <property type="entry name" value="WD40/YVTN_repeat-like_dom_sf"/>
</dbReference>
<reference evidence="13 14" key="1">
    <citation type="journal article" date="2012" name="Appl. Environ. Microbiol.">
        <title>Short-read sequencing for genomic analysis of the brown rot fungus Fibroporia radiculosa.</title>
        <authorList>
            <person name="Tang J.D."/>
            <person name="Perkins A.D."/>
            <person name="Sonstegard T.S."/>
            <person name="Schroeder S.G."/>
            <person name="Burgess S.C."/>
            <person name="Diehl S.V."/>
        </authorList>
    </citation>
    <scope>NUCLEOTIDE SEQUENCE [LARGE SCALE GENOMIC DNA]</scope>
    <source>
        <strain evidence="13 14">TFFH 294</strain>
    </source>
</reference>
<feature type="repeat" description="WD" evidence="11">
    <location>
        <begin position="330"/>
        <end position="360"/>
    </location>
</feature>
<dbReference type="GO" id="GO:0003400">
    <property type="term" value="P:regulation of COPII vesicle coating"/>
    <property type="evidence" value="ECO:0007669"/>
    <property type="project" value="TreeGrafter"/>
</dbReference>
<dbReference type="Pfam" id="PF00400">
    <property type="entry name" value="WD40"/>
    <property type="match status" value="2"/>
</dbReference>
<evidence type="ECO:0000256" key="7">
    <source>
        <dbReference type="ARBA" id="ARBA00022892"/>
    </source>
</evidence>
<keyword evidence="14" id="KW-1185">Reference proteome</keyword>
<dbReference type="SMART" id="SM00320">
    <property type="entry name" value="WD40"/>
    <property type="match status" value="2"/>
</dbReference>
<dbReference type="InParanoid" id="J4HXN7"/>
<keyword evidence="6" id="KW-0256">Endoplasmic reticulum</keyword>
<evidence type="ECO:0000256" key="3">
    <source>
        <dbReference type="ARBA" id="ARBA00022574"/>
    </source>
</evidence>
<sequence length="397" mass="43389">MRVKHTPHSFPAFPVYSCAFLSPNELVIGGGGGQSKTGIKNKLRLYRTENDNSLDLLHEVELEVGEDAPMSMAAHPTEKNLACGVNSSAEKLQEGGNQNCRVFAVADGKLSFMKSQGTLVLNNTEDDFQKVTVFSPSGNFLAVSGTRDISLLHYPSLTPATPPIHLPKGEVYDVTFSSTRLVIATTVSLLVYALPSLADAKESEKGSGKQKRTTTTELELLKTIDRPALPSANAGSSFRSARFHPHDEKVLYTVMNTIPPRTRTKSSPRRSFICRWNTETWEVTRLRKVSDKGLTCFDVSPNGKFLAFGSSDYTVGVLDAQTLAPLLTILKAHDFPPTTLRFNTMSDLLVSGSADNTVRVITVPASLGTTSWGFWLVIFLTLLAIIMALVVQQMHLL</sequence>
<keyword evidence="9 12" id="KW-1133">Transmembrane helix</keyword>
<keyword evidence="10 12" id="KW-0472">Membrane</keyword>
<dbReference type="SUPFAM" id="SSF50998">
    <property type="entry name" value="Quinoprotein alcohol dehydrogenase-like"/>
    <property type="match status" value="1"/>
</dbReference>
<proteinExistence type="predicted"/>
<dbReference type="RefSeq" id="XP_012182660.1">
    <property type="nucleotide sequence ID" value="XM_012327270.1"/>
</dbReference>
<evidence type="ECO:0000256" key="1">
    <source>
        <dbReference type="ARBA" id="ARBA00004648"/>
    </source>
</evidence>
<comment type="subcellular location">
    <subcellularLocation>
        <location evidence="1">Endoplasmic reticulum membrane</location>
        <topology evidence="1">Single-pass type II membrane protein</topology>
    </subcellularLocation>
</comment>
<protein>
    <submittedName>
        <fullName evidence="13">Uncharacterized protein</fullName>
    </submittedName>
</protein>
<dbReference type="AlphaFoldDB" id="J4HXN7"/>
<evidence type="ECO:0000256" key="9">
    <source>
        <dbReference type="ARBA" id="ARBA00022989"/>
    </source>
</evidence>
<keyword evidence="4 12" id="KW-0812">Transmembrane</keyword>
<keyword evidence="7" id="KW-0931">ER-Golgi transport</keyword>
<dbReference type="InterPro" id="IPR045260">
    <property type="entry name" value="Sec12-like"/>
</dbReference>
<dbReference type="InterPro" id="IPR001680">
    <property type="entry name" value="WD40_rpt"/>
</dbReference>
<gene>
    <name evidence="13" type="ORF">FIBRA_05507</name>
</gene>
<dbReference type="PROSITE" id="PS50082">
    <property type="entry name" value="WD_REPEATS_2"/>
    <property type="match status" value="1"/>
</dbReference>
<evidence type="ECO:0000256" key="12">
    <source>
        <dbReference type="SAM" id="Phobius"/>
    </source>
</evidence>
<keyword evidence="2" id="KW-0813">Transport</keyword>
<dbReference type="GO" id="GO:0005789">
    <property type="term" value="C:endoplasmic reticulum membrane"/>
    <property type="evidence" value="ECO:0007669"/>
    <property type="project" value="UniProtKB-SubCell"/>
</dbReference>
<accession>J4HXN7</accession>
<evidence type="ECO:0000256" key="8">
    <source>
        <dbReference type="ARBA" id="ARBA00022927"/>
    </source>
</evidence>
<dbReference type="InterPro" id="IPR011047">
    <property type="entry name" value="Quinoprotein_ADH-like_sf"/>
</dbReference>
<evidence type="ECO:0000256" key="5">
    <source>
        <dbReference type="ARBA" id="ARBA00022737"/>
    </source>
</evidence>
<evidence type="ECO:0000313" key="13">
    <source>
        <dbReference type="EMBL" id="CCM03377.1"/>
    </source>
</evidence>
<evidence type="ECO:0000313" key="14">
    <source>
        <dbReference type="Proteomes" id="UP000006352"/>
    </source>
</evidence>